<dbReference type="EMBL" id="JANUCP010000011">
    <property type="protein sequence ID" value="MCS3921227.1"/>
    <property type="molecule type" value="Genomic_DNA"/>
</dbReference>
<name>A0ABT2ETG9_9BACT</name>
<evidence type="ECO:0000313" key="1">
    <source>
        <dbReference type="EMBL" id="MCS3921227.1"/>
    </source>
</evidence>
<comment type="caution">
    <text evidence="1">The sequence shown here is derived from an EMBL/GenBank/DDBJ whole genome shotgun (WGS) entry which is preliminary data.</text>
</comment>
<sequence>MTRRELFKIIGVGAVSLTGLNRLVKAMVTPERIVICPILLAGSEFRCDDYSCSPAFHCGDDEIAFECTVEFTCGNHVCNPTDGDFTCGNSYTGCLNDKDFSCTGVDPGADNYQFNCSNAFNGCAGETSDFRCDDFICRGDYWCGVNSRENRCNYFRCELPNPYQA</sequence>
<accession>A0ABT2ETG9</accession>
<keyword evidence="2" id="KW-1185">Reference proteome</keyword>
<dbReference type="Proteomes" id="UP001204798">
    <property type="component" value="Unassembled WGS sequence"/>
</dbReference>
<proteinExistence type="predicted"/>
<protein>
    <submittedName>
        <fullName evidence="1">Uncharacterized protein</fullName>
    </submittedName>
</protein>
<reference evidence="1 2" key="1">
    <citation type="submission" date="2022-08" db="EMBL/GenBank/DDBJ databases">
        <title>Bacterial and archaeal communities from various locations to study Microbial Dark Matter (Phase II).</title>
        <authorList>
            <person name="Stepanauskas R."/>
        </authorList>
    </citation>
    <scope>NUCLEOTIDE SEQUENCE [LARGE SCALE GENOMIC DNA]</scope>
    <source>
        <strain evidence="1 2">PD1</strain>
    </source>
</reference>
<gene>
    <name evidence="1" type="ORF">M2350_003673</name>
</gene>
<organism evidence="1 2">
    <name type="scientific">Candidatus Fervidibacter sacchari</name>
    <dbReference type="NCBI Taxonomy" id="1448929"/>
    <lineage>
        <taxon>Bacteria</taxon>
        <taxon>Candidatus Fervidibacterota</taxon>
        <taxon>Candidatus Fervidibacter</taxon>
    </lineage>
</organism>
<evidence type="ECO:0000313" key="2">
    <source>
        <dbReference type="Proteomes" id="UP001204798"/>
    </source>
</evidence>